<dbReference type="OrthoDB" id="2356263at2"/>
<protein>
    <submittedName>
        <fullName evidence="4">DUF1956 domain-containing protein</fullName>
    </submittedName>
</protein>
<evidence type="ECO:0000256" key="2">
    <source>
        <dbReference type="PROSITE-ProRule" id="PRU00335"/>
    </source>
</evidence>
<keyword evidence="1 2" id="KW-0238">DNA-binding</keyword>
<dbReference type="SUPFAM" id="SSF48498">
    <property type="entry name" value="Tetracyclin repressor-like, C-terminal domain"/>
    <property type="match status" value="1"/>
</dbReference>
<evidence type="ECO:0000256" key="1">
    <source>
        <dbReference type="ARBA" id="ARBA00023125"/>
    </source>
</evidence>
<dbReference type="InterPro" id="IPR001647">
    <property type="entry name" value="HTH_TetR"/>
</dbReference>
<keyword evidence="5" id="KW-1185">Reference proteome</keyword>
<name>A0A6L6QLC0_9BURK</name>
<dbReference type="Pfam" id="PF09209">
    <property type="entry name" value="CecR_C"/>
    <property type="match status" value="1"/>
</dbReference>
<dbReference type="EMBL" id="WNKX01000014">
    <property type="protein sequence ID" value="MTW12486.1"/>
    <property type="molecule type" value="Genomic_DNA"/>
</dbReference>
<feature type="DNA-binding region" description="H-T-H motif" evidence="2">
    <location>
        <begin position="41"/>
        <end position="60"/>
    </location>
</feature>
<evidence type="ECO:0000313" key="4">
    <source>
        <dbReference type="EMBL" id="MTW12486.1"/>
    </source>
</evidence>
<dbReference type="InterPro" id="IPR015292">
    <property type="entry name" value="Tscrpt_reg_YbiH_C"/>
</dbReference>
<dbReference type="InterPro" id="IPR009057">
    <property type="entry name" value="Homeodomain-like_sf"/>
</dbReference>
<dbReference type="SUPFAM" id="SSF46689">
    <property type="entry name" value="Homeodomain-like"/>
    <property type="match status" value="1"/>
</dbReference>
<accession>A0A6L6QLC0</accession>
<dbReference type="GO" id="GO:0000976">
    <property type="term" value="F:transcription cis-regulatory region binding"/>
    <property type="evidence" value="ECO:0007669"/>
    <property type="project" value="TreeGrafter"/>
</dbReference>
<dbReference type="PANTHER" id="PTHR30055:SF235">
    <property type="entry name" value="TRANSCRIPTIONAL REGULATORY PROTEIN"/>
    <property type="match status" value="1"/>
</dbReference>
<dbReference type="PANTHER" id="PTHR30055">
    <property type="entry name" value="HTH-TYPE TRANSCRIPTIONAL REGULATOR RUTR"/>
    <property type="match status" value="1"/>
</dbReference>
<dbReference type="Gene3D" id="1.10.357.10">
    <property type="entry name" value="Tetracycline Repressor, domain 2"/>
    <property type="match status" value="1"/>
</dbReference>
<dbReference type="AlphaFoldDB" id="A0A6L6QLC0"/>
<comment type="caution">
    <text evidence="4">The sequence shown here is derived from an EMBL/GenBank/DDBJ whole genome shotgun (WGS) entry which is preliminary data.</text>
</comment>
<sequence>MRAMQKKTATRAGRQDGDATRQALLDVAGQVFAERGFADATSKEICARAGTNIAAVNYHFGSRGALYEAVLVEAHHHLLKLEEMQEIVSRALAPRDKLRVILRGLVLRATGPQAHWGARVVIRELMSPTEHAPALVHKAIAPKAMLMLALVCEILGLPPTTPGLQRALFLLMSPCLALLVAPREMRTSLFPALADDVDGLVDDMMTYAGAGLEAIAAKYSASPRPPGG</sequence>
<reference evidence="4 5" key="1">
    <citation type="submission" date="2019-11" db="EMBL/GenBank/DDBJ databases">
        <title>Type strains purchased from KCTC, JCM and DSMZ.</title>
        <authorList>
            <person name="Lu H."/>
        </authorList>
    </citation>
    <scope>NUCLEOTIDE SEQUENCE [LARGE SCALE GENOMIC DNA]</scope>
    <source>
        <strain evidence="4 5">JCM 31587</strain>
    </source>
</reference>
<dbReference type="Pfam" id="PF00440">
    <property type="entry name" value="TetR_N"/>
    <property type="match status" value="1"/>
</dbReference>
<gene>
    <name evidence="4" type="ORF">GM658_17910</name>
</gene>
<dbReference type="InterPro" id="IPR050109">
    <property type="entry name" value="HTH-type_TetR-like_transc_reg"/>
</dbReference>
<organism evidence="4 5">
    <name type="scientific">Massilia eburnea</name>
    <dbReference type="NCBI Taxonomy" id="1776165"/>
    <lineage>
        <taxon>Bacteria</taxon>
        <taxon>Pseudomonadati</taxon>
        <taxon>Pseudomonadota</taxon>
        <taxon>Betaproteobacteria</taxon>
        <taxon>Burkholderiales</taxon>
        <taxon>Oxalobacteraceae</taxon>
        <taxon>Telluria group</taxon>
        <taxon>Massilia</taxon>
    </lineage>
</organism>
<feature type="domain" description="HTH tetR-type" evidence="3">
    <location>
        <begin position="18"/>
        <end position="78"/>
    </location>
</feature>
<evidence type="ECO:0000313" key="5">
    <source>
        <dbReference type="Proteomes" id="UP000472320"/>
    </source>
</evidence>
<proteinExistence type="predicted"/>
<dbReference type="InterPro" id="IPR036271">
    <property type="entry name" value="Tet_transcr_reg_TetR-rel_C_sf"/>
</dbReference>
<dbReference type="Gene3D" id="1.10.10.60">
    <property type="entry name" value="Homeodomain-like"/>
    <property type="match status" value="1"/>
</dbReference>
<dbReference type="PRINTS" id="PR00455">
    <property type="entry name" value="HTHTETR"/>
</dbReference>
<dbReference type="PROSITE" id="PS50977">
    <property type="entry name" value="HTH_TETR_2"/>
    <property type="match status" value="1"/>
</dbReference>
<evidence type="ECO:0000259" key="3">
    <source>
        <dbReference type="PROSITE" id="PS50977"/>
    </source>
</evidence>
<dbReference type="Proteomes" id="UP000472320">
    <property type="component" value="Unassembled WGS sequence"/>
</dbReference>
<dbReference type="GO" id="GO:0003700">
    <property type="term" value="F:DNA-binding transcription factor activity"/>
    <property type="evidence" value="ECO:0007669"/>
    <property type="project" value="TreeGrafter"/>
</dbReference>